<feature type="compositionally biased region" description="Basic residues" evidence="8">
    <location>
        <begin position="972"/>
        <end position="981"/>
    </location>
</feature>
<dbReference type="EMBL" id="NIRI02000056">
    <property type="protein sequence ID" value="KAG5446820.1"/>
    <property type="molecule type" value="Genomic_DNA"/>
</dbReference>
<evidence type="ECO:0000256" key="6">
    <source>
        <dbReference type="ARBA" id="ARBA00023235"/>
    </source>
</evidence>
<dbReference type="OrthoDB" id="430051at2759"/>
<dbReference type="EC" id="5.6.2.1" evidence="3 7"/>
<keyword evidence="5 7" id="KW-0238">DNA-binding</keyword>
<comment type="catalytic activity">
    <reaction evidence="1 7">
        <text>ATP-independent breakage of single-stranded DNA, followed by passage and rejoining.</text>
        <dbReference type="EC" id="5.6.2.1"/>
    </reaction>
</comment>
<evidence type="ECO:0000256" key="8">
    <source>
        <dbReference type="SAM" id="MobiDB-lite"/>
    </source>
</evidence>
<evidence type="ECO:0000256" key="4">
    <source>
        <dbReference type="ARBA" id="ARBA00023029"/>
    </source>
</evidence>
<dbReference type="GO" id="GO:0006310">
    <property type="term" value="P:DNA recombination"/>
    <property type="evidence" value="ECO:0007669"/>
    <property type="project" value="TreeGrafter"/>
</dbReference>
<dbReference type="STRING" id="79923.A0A419Q728"/>
<feature type="domain" description="Toprim" evidence="9">
    <location>
        <begin position="135"/>
        <end position="283"/>
    </location>
</feature>
<dbReference type="InterPro" id="IPR000380">
    <property type="entry name" value="Topo_IA"/>
</dbReference>
<reference evidence="11 12" key="2">
    <citation type="journal article" date="2021" name="Genomics">
        <title>High-quality reference genome for Clonorchis sinensis.</title>
        <authorList>
            <person name="Young N.D."/>
            <person name="Stroehlein A.J."/>
            <person name="Kinkar L."/>
            <person name="Wang T."/>
            <person name="Sohn W.M."/>
            <person name="Chang B.C.H."/>
            <person name="Kaur P."/>
            <person name="Weisz D."/>
            <person name="Dudchenko O."/>
            <person name="Aiden E.L."/>
            <person name="Korhonen P.K."/>
            <person name="Gasser R.B."/>
        </authorList>
    </citation>
    <scope>NUCLEOTIDE SEQUENCE [LARGE SCALE GENOMIC DNA]</scope>
    <source>
        <strain evidence="11">Cs-k2</strain>
    </source>
</reference>
<dbReference type="GO" id="GO:0003677">
    <property type="term" value="F:DNA binding"/>
    <property type="evidence" value="ECO:0007669"/>
    <property type="project" value="UniProtKB-KW"/>
</dbReference>
<comment type="function">
    <text evidence="7">Introduces a single-strand break via transesterification at a target site in duplex DNA. Releases the supercoiling and torsional tension of DNA introduced during the DNA replication and transcription by transiently cleaving and rejoining one strand of the DNA duplex. The scissile phosphodiester is attacked by the catalytic tyrosine of the enzyme, resulting in the formation of a DNA-(5'-phosphotyrosyl)-enzyme intermediate and the expulsion of a 3'-OH DNA strand.</text>
</comment>
<accession>A0A419Q728</accession>
<proteinExistence type="inferred from homology"/>
<evidence type="ECO:0000256" key="7">
    <source>
        <dbReference type="RuleBase" id="RU362092"/>
    </source>
</evidence>
<reference evidence="11 12" key="1">
    <citation type="journal article" date="2018" name="Biotechnol. Adv.">
        <title>Improved genomic resources and new bioinformatic workflow for the carcinogenic parasite Clonorchis sinensis: Biotechnological implications.</title>
        <authorList>
            <person name="Wang D."/>
            <person name="Korhonen P.K."/>
            <person name="Gasser R.B."/>
            <person name="Young N.D."/>
        </authorList>
    </citation>
    <scope>NUCLEOTIDE SEQUENCE [LARGE SCALE GENOMIC DNA]</scope>
    <source>
        <strain evidence="11">Cs-k2</strain>
    </source>
</reference>
<evidence type="ECO:0000313" key="12">
    <source>
        <dbReference type="Proteomes" id="UP000286415"/>
    </source>
</evidence>
<dbReference type="SMART" id="SM00493">
    <property type="entry name" value="TOPRIM"/>
    <property type="match status" value="1"/>
</dbReference>
<evidence type="ECO:0000256" key="5">
    <source>
        <dbReference type="ARBA" id="ARBA00023125"/>
    </source>
</evidence>
<dbReference type="Pfam" id="PF01131">
    <property type="entry name" value="Topoisom_bac"/>
    <property type="match status" value="1"/>
</dbReference>
<evidence type="ECO:0000256" key="1">
    <source>
        <dbReference type="ARBA" id="ARBA00000213"/>
    </source>
</evidence>
<dbReference type="GO" id="GO:0003917">
    <property type="term" value="F:DNA topoisomerase type I (single strand cut, ATP-independent) activity"/>
    <property type="evidence" value="ECO:0007669"/>
    <property type="project" value="UniProtKB-EC"/>
</dbReference>
<comment type="caution">
    <text evidence="11">The sequence shown here is derived from an EMBL/GenBank/DDBJ whole genome shotgun (WGS) entry which is preliminary data.</text>
</comment>
<dbReference type="GO" id="GO:0006281">
    <property type="term" value="P:DNA repair"/>
    <property type="evidence" value="ECO:0007669"/>
    <property type="project" value="TreeGrafter"/>
</dbReference>
<dbReference type="AlphaFoldDB" id="A0A419Q728"/>
<dbReference type="Gene3D" id="3.40.50.140">
    <property type="match status" value="1"/>
</dbReference>
<name>A0A419Q728_CLOSI</name>
<dbReference type="InterPro" id="IPR056452">
    <property type="entry name" value="Zn_ribbon_TOP3B"/>
</dbReference>
<evidence type="ECO:0000256" key="3">
    <source>
        <dbReference type="ARBA" id="ARBA00012891"/>
    </source>
</evidence>
<dbReference type="Gene3D" id="1.10.290.10">
    <property type="entry name" value="Topoisomerase I, domain 4"/>
    <property type="match status" value="1"/>
</dbReference>
<evidence type="ECO:0000259" key="9">
    <source>
        <dbReference type="PROSITE" id="PS50880"/>
    </source>
</evidence>
<dbReference type="InterPro" id="IPR034144">
    <property type="entry name" value="TOPRIM_TopoIII"/>
</dbReference>
<dbReference type="GO" id="GO:0006265">
    <property type="term" value="P:DNA topological change"/>
    <property type="evidence" value="ECO:0007669"/>
    <property type="project" value="InterPro"/>
</dbReference>
<gene>
    <name evidence="11" type="ORF">CSKR_113406</name>
</gene>
<organism evidence="11 12">
    <name type="scientific">Clonorchis sinensis</name>
    <name type="common">Chinese liver fluke</name>
    <dbReference type="NCBI Taxonomy" id="79923"/>
    <lineage>
        <taxon>Eukaryota</taxon>
        <taxon>Metazoa</taxon>
        <taxon>Spiralia</taxon>
        <taxon>Lophotrochozoa</taxon>
        <taxon>Platyhelminthes</taxon>
        <taxon>Trematoda</taxon>
        <taxon>Digenea</taxon>
        <taxon>Opisthorchiida</taxon>
        <taxon>Opisthorchiata</taxon>
        <taxon>Opisthorchiidae</taxon>
        <taxon>Clonorchis</taxon>
    </lineage>
</organism>
<feature type="region of interest" description="Disordered" evidence="8">
    <location>
        <begin position="956"/>
        <end position="988"/>
    </location>
</feature>
<dbReference type="InterPro" id="IPR013825">
    <property type="entry name" value="Topo_IA_cen_sub2"/>
</dbReference>
<comment type="similarity">
    <text evidence="2 7">Belongs to the type IA topoisomerase family.</text>
</comment>
<dbReference type="Pfam" id="PF01751">
    <property type="entry name" value="Toprim"/>
    <property type="match status" value="1"/>
</dbReference>
<dbReference type="FunFam" id="1.10.290.10:FF:000001">
    <property type="entry name" value="DNA topoisomerase"/>
    <property type="match status" value="1"/>
</dbReference>
<dbReference type="PANTHER" id="PTHR11390:SF20">
    <property type="entry name" value="DNA TOPOISOMERASE 3-BETA-1"/>
    <property type="match status" value="1"/>
</dbReference>
<sequence length="988" mass="109636">MVGVHAGVPEGAASGDRPSPPITHGDVVYLGSSLVCWWAPRCQAISAVPEIRTAKEQSVIGTYLNSNPTSASRLPLSRLGQPGSIPAPMLPSGGVVARHRKSVIARRFLFLSTVSRSRLVVCAAFVTPCCRTMSVVFMVAEKPSLAESISKSLSRGRHASRRGFNGACSVHEWTGSFMGEQVRFKMTSVCGHVMTTDFLSRYNNWDRVDPIELFVAPIEKKEANPNLKMVEYLRKEAKNSDTLILWLDCDKEGENICFEVIDCVYSVMIHPKRIFRAHFSAITDEELSNALRNLRQPNKNESLSVDARQELDLRIGCAFTRFQTKFFQGKYGNLNSNLVSFGPCQTPTLGFCVKRHDRIQSFKPESFWRIKASLSVKGGATMDLVWTRDRLFDKEAAMVFLTKVKSCCTAEVMQVTTKEKVKPRPQGLNTVEMLRVASACLGIGPHAAMAVAERLYTSGYINYPRTETTTYPSTFDLRGLVQQQAKHPQWGDVARDLLASGLTPPRKGHDAGDHPPIAPMRMATPGELGHDAARLYEFIAQHFLATVMPDCRYESTQVTLSIGDGELFTLTGIRVLEPGFTRILTRQALTDQTLPDEILVRGAKIPLAGEPTLVEGQTGPPDYLTEAELITAMERHGIGTDASIPTHIENIVQRAYVQLLPGRRLQPTPLGIVLVHGYQAIDPELVLPHMRRAVEEQLNHIANGRAQFEQVLQFVVAIFAAKYRYFIEHILAMDQLFEVSFSSLSESGKPLSRCGKCHRYLKMIESRPQRLHCPICNETYTVPQNGTIRLYKEVRCPLDDFELLLWSQGTKGKNIVFCPYCFSHPPFANMPKGSACHWCLHPTCPQSMESRAVDACPECPNGLFVLDDSTAPKYRFNCNRCPTMLLVSDAIKQISVGNVACEKCSAMHLHIKLDPAKLPKAAGDEGESETRTTFSECAFCSDVLCHLFQLVQSRQEARQSNSARGGSNTRGGGRRGRRPGGRTRAGLS</sequence>
<dbReference type="Gene3D" id="1.10.460.10">
    <property type="entry name" value="Topoisomerase I, domain 2"/>
    <property type="match status" value="1"/>
</dbReference>
<dbReference type="InterPro" id="IPR013497">
    <property type="entry name" value="Topo_IA_cen"/>
</dbReference>
<dbReference type="InParanoid" id="A0A419Q728"/>
<evidence type="ECO:0000313" key="11">
    <source>
        <dbReference type="EMBL" id="KAG5446820.1"/>
    </source>
</evidence>
<dbReference type="SMART" id="SM00437">
    <property type="entry name" value="TOP1Ac"/>
    <property type="match status" value="1"/>
</dbReference>
<dbReference type="Pfam" id="PF23546">
    <property type="entry name" value="Zn_ribbon_TOP3B"/>
    <property type="match status" value="1"/>
</dbReference>
<dbReference type="GO" id="GO:0005634">
    <property type="term" value="C:nucleus"/>
    <property type="evidence" value="ECO:0007669"/>
    <property type="project" value="TreeGrafter"/>
</dbReference>
<dbReference type="CDD" id="cd03362">
    <property type="entry name" value="TOPRIM_TopoIA_TopoIII"/>
    <property type="match status" value="1"/>
</dbReference>
<dbReference type="InterPro" id="IPR023405">
    <property type="entry name" value="Topo_IA_core_domain"/>
</dbReference>
<dbReference type="PANTHER" id="PTHR11390">
    <property type="entry name" value="PROKARYOTIC DNA TOPOISOMERASE"/>
    <property type="match status" value="1"/>
</dbReference>
<dbReference type="InterPro" id="IPR003601">
    <property type="entry name" value="Topo_IA_2"/>
</dbReference>
<dbReference type="InterPro" id="IPR013826">
    <property type="entry name" value="Topo_IA_cen_sub3"/>
</dbReference>
<dbReference type="FunCoup" id="A0A419Q728">
    <property type="interactions" value="1251"/>
</dbReference>
<dbReference type="PROSITE" id="PS50880">
    <property type="entry name" value="TOPRIM"/>
    <property type="match status" value="1"/>
</dbReference>
<dbReference type="SMART" id="SM00436">
    <property type="entry name" value="TOP1Bc"/>
    <property type="match status" value="1"/>
</dbReference>
<keyword evidence="12" id="KW-1185">Reference proteome</keyword>
<dbReference type="Proteomes" id="UP000286415">
    <property type="component" value="Unassembled WGS sequence"/>
</dbReference>
<dbReference type="PROSITE" id="PS52039">
    <property type="entry name" value="TOPO_IA_2"/>
    <property type="match status" value="1"/>
</dbReference>
<protein>
    <recommendedName>
        <fullName evidence="3 7">DNA topoisomerase</fullName>
        <ecNumber evidence="3 7">5.6.2.1</ecNumber>
    </recommendedName>
</protein>
<keyword evidence="6 7" id="KW-0413">Isomerase</keyword>
<feature type="domain" description="Topo IA-type catalytic" evidence="10">
    <location>
        <begin position="298"/>
        <end position="723"/>
    </location>
</feature>
<dbReference type="InterPro" id="IPR013824">
    <property type="entry name" value="Topo_IA_cen_sub1"/>
</dbReference>
<dbReference type="InterPro" id="IPR003602">
    <property type="entry name" value="Topo_IA_DNA-bd_dom"/>
</dbReference>
<dbReference type="Gene3D" id="2.70.20.10">
    <property type="entry name" value="Topoisomerase I, domain 3"/>
    <property type="match status" value="1"/>
</dbReference>
<dbReference type="InterPro" id="IPR006171">
    <property type="entry name" value="TOPRIM_dom"/>
</dbReference>
<keyword evidence="4 7" id="KW-0799">Topoisomerase</keyword>
<dbReference type="SUPFAM" id="SSF56712">
    <property type="entry name" value="Prokaryotic type I DNA topoisomerase"/>
    <property type="match status" value="1"/>
</dbReference>
<evidence type="ECO:0000256" key="2">
    <source>
        <dbReference type="ARBA" id="ARBA00009446"/>
    </source>
</evidence>
<dbReference type="FunFam" id="3.40.50.140:FF:000002">
    <property type="entry name" value="DNA topoisomerase"/>
    <property type="match status" value="1"/>
</dbReference>
<dbReference type="PRINTS" id="PR00417">
    <property type="entry name" value="PRTPISMRASEI"/>
</dbReference>
<evidence type="ECO:0000259" key="10">
    <source>
        <dbReference type="PROSITE" id="PS52039"/>
    </source>
</evidence>